<dbReference type="GO" id="GO:0080044">
    <property type="term" value="F:quercetin 7-O-glucosyltransferase activity"/>
    <property type="evidence" value="ECO:0007669"/>
    <property type="project" value="TreeGrafter"/>
</dbReference>
<keyword evidence="2 3" id="KW-0808">Transferase</keyword>
<dbReference type="EC" id="2.4.1.-" evidence="4"/>
<sequence length="479" mass="54059">MSVSARPHAVIVPLPAQGHINPMMHLAKKLAREDGFLITFVNTDFIHARIMEAKMNIKSTLQYHVDETSIRLKSIPDGLEPQDSRTSDFPKVLRALENSMAPSLDKLIQEINEKEEYKVTCLIVDLWMQFLLDVAKRHDIPRAALFPGLTATCALRYNSPTLVSSNLLPSNGVPEENKMVKYLPFLPPLYSAHLPWLHGGKTESELLFELGQRTTAKMKDMEWTLFNSFYDLEAPVIDEFSKQVGVLPIGPLIPPQFLHGDLDQKRTVNNTGLWTEELECLDWLDRQSPCSVIYVSFGSFAMFNARQLEELALGLEATQKPFLWVVRNDLMDGKTVALPSGFTERIKDRGCLVSWAPQLSVLSHPSVACFITHCGWNSTLESISMGVPMICWPYFADQFLDRTYIVEVWKIGLALNTNEDGLIPKDEIAAAVKRLISEEEGGEIKKRVTKLKGNCRAAVKEGESSYNNYKLFVNAMKRK</sequence>
<proteinExistence type="evidence at transcript level"/>
<evidence type="ECO:0000256" key="1">
    <source>
        <dbReference type="ARBA" id="ARBA00009995"/>
    </source>
</evidence>
<protein>
    <recommendedName>
        <fullName evidence="4">Glycosyltransferase</fullName>
        <ecNumber evidence="4">2.4.1.-</ecNumber>
    </recommendedName>
</protein>
<dbReference type="InterPro" id="IPR035595">
    <property type="entry name" value="UDP_glycos_trans_CS"/>
</dbReference>
<dbReference type="Gene3D" id="3.40.50.2000">
    <property type="entry name" value="Glycogen Phosphorylase B"/>
    <property type="match status" value="2"/>
</dbReference>
<evidence type="ECO:0000256" key="2">
    <source>
        <dbReference type="ARBA" id="ARBA00022679"/>
    </source>
</evidence>
<keyword evidence="3" id="KW-0328">Glycosyltransferase</keyword>
<dbReference type="PANTHER" id="PTHR11926:SF1412">
    <property type="entry name" value="UDP-GLYCOSYLTRANSFERASE 83A1-LIKE"/>
    <property type="match status" value="1"/>
</dbReference>
<dbReference type="GO" id="GO:0080043">
    <property type="term" value="F:quercetin 3-O-glucosyltransferase activity"/>
    <property type="evidence" value="ECO:0007669"/>
    <property type="project" value="TreeGrafter"/>
</dbReference>
<gene>
    <name evidence="6" type="primary">UGT8</name>
</gene>
<reference evidence="6" key="1">
    <citation type="submission" date="2016-11" db="EMBL/GenBank/DDBJ databases">
        <title>identification of UGTs in Ginkgo biloba.</title>
        <authorList>
            <person name="Pang Y."/>
            <person name="Shen G."/>
            <person name="Su X."/>
        </authorList>
    </citation>
    <scope>NUCLEOTIDE SEQUENCE</scope>
</reference>
<dbReference type="InterPro" id="IPR058980">
    <property type="entry name" value="Glyco_transf_N"/>
</dbReference>
<dbReference type="Pfam" id="PF00201">
    <property type="entry name" value="UDPGT"/>
    <property type="match status" value="1"/>
</dbReference>
<dbReference type="CDD" id="cd03784">
    <property type="entry name" value="GT1_Gtf-like"/>
    <property type="match status" value="1"/>
</dbReference>
<feature type="domain" description="Glycosyltransferase N-terminal" evidence="5">
    <location>
        <begin position="10"/>
        <end position="135"/>
    </location>
</feature>
<dbReference type="PANTHER" id="PTHR11926">
    <property type="entry name" value="GLUCOSYL/GLUCURONOSYL TRANSFERASES"/>
    <property type="match status" value="1"/>
</dbReference>
<dbReference type="AlphaFoldDB" id="A0A2Z2P988"/>
<dbReference type="Pfam" id="PF26168">
    <property type="entry name" value="Glyco_transf_N"/>
    <property type="match status" value="1"/>
</dbReference>
<organism evidence="6">
    <name type="scientific">Ginkgo biloba</name>
    <name type="common">Ginkgo</name>
    <name type="synonym">Maidenhair tree</name>
    <dbReference type="NCBI Taxonomy" id="3311"/>
    <lineage>
        <taxon>Eukaryota</taxon>
        <taxon>Viridiplantae</taxon>
        <taxon>Streptophyta</taxon>
        <taxon>Embryophyta</taxon>
        <taxon>Tracheophyta</taxon>
        <taxon>Spermatophyta</taxon>
        <taxon>Ginkgoidae</taxon>
        <taxon>Ginkgoales</taxon>
        <taxon>Ginkgoaceae</taxon>
        <taxon>Ginkgo</taxon>
    </lineage>
</organism>
<evidence type="ECO:0000313" key="6">
    <source>
        <dbReference type="EMBL" id="ASK39407.1"/>
    </source>
</evidence>
<dbReference type="FunFam" id="3.40.50.2000:FF:000061">
    <property type="entry name" value="UDP-glycosyltransferase 83A1"/>
    <property type="match status" value="1"/>
</dbReference>
<comment type="similarity">
    <text evidence="1 3">Belongs to the UDP-glycosyltransferase family.</text>
</comment>
<evidence type="ECO:0000256" key="3">
    <source>
        <dbReference type="RuleBase" id="RU003718"/>
    </source>
</evidence>
<evidence type="ECO:0000259" key="5">
    <source>
        <dbReference type="Pfam" id="PF26168"/>
    </source>
</evidence>
<dbReference type="SUPFAM" id="SSF53756">
    <property type="entry name" value="UDP-Glycosyltransferase/glycogen phosphorylase"/>
    <property type="match status" value="1"/>
</dbReference>
<dbReference type="InterPro" id="IPR002213">
    <property type="entry name" value="UDP_glucos_trans"/>
</dbReference>
<accession>A0A2Z2P988</accession>
<dbReference type="PROSITE" id="PS00375">
    <property type="entry name" value="UDPGT"/>
    <property type="match status" value="1"/>
</dbReference>
<dbReference type="EMBL" id="KY274819">
    <property type="protein sequence ID" value="ASK39407.1"/>
    <property type="molecule type" value="mRNA"/>
</dbReference>
<evidence type="ECO:0000256" key="4">
    <source>
        <dbReference type="RuleBase" id="RU362057"/>
    </source>
</evidence>
<name>A0A2Z2P988_GINBI</name>